<feature type="domain" description="MoaB/Mog" evidence="7">
    <location>
        <begin position="194"/>
        <end position="331"/>
    </location>
</feature>
<dbReference type="SUPFAM" id="SSF63882">
    <property type="entry name" value="MoeA N-terminal region -like"/>
    <property type="match status" value="1"/>
</dbReference>
<dbReference type="PROSITE" id="PS01079">
    <property type="entry name" value="MOCF_BIOSYNTHESIS_2"/>
    <property type="match status" value="1"/>
</dbReference>
<evidence type="ECO:0000313" key="8">
    <source>
        <dbReference type="EMBL" id="MEM5501243.1"/>
    </source>
</evidence>
<dbReference type="InterPro" id="IPR001453">
    <property type="entry name" value="MoaB/Mog_dom"/>
</dbReference>
<gene>
    <name evidence="8" type="primary">glp</name>
    <name evidence="8" type="ORF">WNY59_06535</name>
</gene>
<comment type="similarity">
    <text evidence="3 6">Belongs to the MoeA family.</text>
</comment>
<evidence type="ECO:0000256" key="6">
    <source>
        <dbReference type="RuleBase" id="RU365090"/>
    </source>
</evidence>
<evidence type="ECO:0000256" key="3">
    <source>
        <dbReference type="ARBA" id="ARBA00010763"/>
    </source>
</evidence>
<dbReference type="SUPFAM" id="SSF53218">
    <property type="entry name" value="Molybdenum cofactor biosynthesis proteins"/>
    <property type="match status" value="1"/>
</dbReference>
<sequence length="423" mass="46117">MSTTRQLLDDCFLHDKDRMKHAEVLDTIDRSLNLVVNDEELSLDDAYGRIIAQDVIAPRNVPYTDNTAVDGYAFSHADYISYEGKLALGALIAAGDSHEVTLKKGECARIFTGAIMPQNAETVAMQEDYEITEDGKIFIPSGLKLGANCRKAGEDLKAETCVINQAELLTPAKIATLASIGMAQIKLRKKLRIAILSTGNEILDASQPFSAGKVYDANRPMLKALLASPMVTISDLGILPDNEAAITQAMRDAAQNHDLILTSGGASRGDEDHMLNVLSNLGKRHLWQIAIKPGRPMMFGQINNCVVVGLPGNPVASMVCANLYVYPVIAKLLGMPIKQPQGISVAADFEINKKKTDRREFLRGWLQEDENGNTIAVKFDRDGSGLITGLRKATGLIEIPEEVNKINKGDRVCFVPFHAFKPS</sequence>
<keyword evidence="6" id="KW-0460">Magnesium</keyword>
<comment type="function">
    <text evidence="1 6">Catalyzes the insertion of molybdate into adenylated molybdopterin with the concomitant release of AMP.</text>
</comment>
<keyword evidence="4 6" id="KW-0501">Molybdenum cofactor biosynthesis</keyword>
<dbReference type="InterPro" id="IPR005110">
    <property type="entry name" value="MoeA_linker/N"/>
</dbReference>
<dbReference type="Pfam" id="PF03453">
    <property type="entry name" value="MoeA_N"/>
    <property type="match status" value="1"/>
</dbReference>
<dbReference type="Gene3D" id="2.170.190.11">
    <property type="entry name" value="Molybdopterin biosynthesis moea protein, domain 3"/>
    <property type="match status" value="1"/>
</dbReference>
<keyword evidence="6" id="KW-0479">Metal-binding</keyword>
<dbReference type="InterPro" id="IPR038987">
    <property type="entry name" value="MoeA-like"/>
</dbReference>
<dbReference type="Proteomes" id="UP001477870">
    <property type="component" value="Unassembled WGS sequence"/>
</dbReference>
<dbReference type="InterPro" id="IPR005111">
    <property type="entry name" value="MoeA_C_domain_IV"/>
</dbReference>
<dbReference type="EMBL" id="JBBMQO010000003">
    <property type="protein sequence ID" value="MEM5501243.1"/>
    <property type="molecule type" value="Genomic_DNA"/>
</dbReference>
<dbReference type="NCBIfam" id="NF045515">
    <property type="entry name" value="Glp_gephyrin"/>
    <property type="match status" value="1"/>
</dbReference>
<evidence type="ECO:0000256" key="1">
    <source>
        <dbReference type="ARBA" id="ARBA00002901"/>
    </source>
</evidence>
<dbReference type="Gene3D" id="2.40.340.10">
    <property type="entry name" value="MoeA, C-terminal, domain IV"/>
    <property type="match status" value="1"/>
</dbReference>
<dbReference type="CDD" id="cd00887">
    <property type="entry name" value="MoeA"/>
    <property type="match status" value="1"/>
</dbReference>
<dbReference type="RefSeq" id="WP_342847781.1">
    <property type="nucleotide sequence ID" value="NZ_JBBMQO010000003.1"/>
</dbReference>
<comment type="caution">
    <text evidence="8">The sequence shown here is derived from an EMBL/GenBank/DDBJ whole genome shotgun (WGS) entry which is preliminary data.</text>
</comment>
<dbReference type="SUPFAM" id="SSF63867">
    <property type="entry name" value="MoeA C-terminal domain-like"/>
    <property type="match status" value="1"/>
</dbReference>
<dbReference type="InterPro" id="IPR036425">
    <property type="entry name" value="MoaB/Mog-like_dom_sf"/>
</dbReference>
<organism evidence="8 9">
    <name type="scientific">Ahrensia kielensis</name>
    <dbReference type="NCBI Taxonomy" id="76980"/>
    <lineage>
        <taxon>Bacteria</taxon>
        <taxon>Pseudomonadati</taxon>
        <taxon>Pseudomonadota</taxon>
        <taxon>Alphaproteobacteria</taxon>
        <taxon>Hyphomicrobiales</taxon>
        <taxon>Ahrensiaceae</taxon>
        <taxon>Ahrensia</taxon>
    </lineage>
</organism>
<reference evidence="8 9" key="1">
    <citation type="submission" date="2024-03" db="EMBL/GenBank/DDBJ databases">
        <title>Community enrichment and isolation of bacterial strains for fucoidan degradation.</title>
        <authorList>
            <person name="Sichert A."/>
        </authorList>
    </citation>
    <scope>NUCLEOTIDE SEQUENCE [LARGE SCALE GENOMIC DNA]</scope>
    <source>
        <strain evidence="8 9">AS62</strain>
    </source>
</reference>
<protein>
    <recommendedName>
        <fullName evidence="6">Molybdopterin molybdenumtransferase</fullName>
        <ecNumber evidence="6">2.10.1.1</ecNumber>
    </recommendedName>
</protein>
<dbReference type="InterPro" id="IPR008284">
    <property type="entry name" value="MoCF_biosynth_CS"/>
</dbReference>
<dbReference type="Gene3D" id="3.40.980.10">
    <property type="entry name" value="MoaB/Mog-like domain"/>
    <property type="match status" value="1"/>
</dbReference>
<accession>A0ABU9T659</accession>
<keyword evidence="9" id="KW-1185">Reference proteome</keyword>
<comment type="pathway">
    <text evidence="2 6">Cofactor biosynthesis; molybdopterin biosynthesis.</text>
</comment>
<evidence type="ECO:0000256" key="4">
    <source>
        <dbReference type="ARBA" id="ARBA00023150"/>
    </source>
</evidence>
<keyword evidence="6" id="KW-0500">Molybdenum</keyword>
<evidence type="ECO:0000313" key="9">
    <source>
        <dbReference type="Proteomes" id="UP001477870"/>
    </source>
</evidence>
<dbReference type="Pfam" id="PF03454">
    <property type="entry name" value="MoeA_C"/>
    <property type="match status" value="1"/>
</dbReference>
<dbReference type="InterPro" id="IPR036688">
    <property type="entry name" value="MoeA_C_domain_IV_sf"/>
</dbReference>
<dbReference type="NCBIfam" id="TIGR00177">
    <property type="entry name" value="molyb_syn"/>
    <property type="match status" value="1"/>
</dbReference>
<evidence type="ECO:0000256" key="2">
    <source>
        <dbReference type="ARBA" id="ARBA00005046"/>
    </source>
</evidence>
<keyword evidence="6" id="KW-0808">Transferase</keyword>
<evidence type="ECO:0000259" key="7">
    <source>
        <dbReference type="SMART" id="SM00852"/>
    </source>
</evidence>
<dbReference type="Gene3D" id="3.90.105.10">
    <property type="entry name" value="Molybdopterin biosynthesis moea protein, domain 2"/>
    <property type="match status" value="1"/>
</dbReference>
<dbReference type="SMART" id="SM00852">
    <property type="entry name" value="MoCF_biosynth"/>
    <property type="match status" value="1"/>
</dbReference>
<dbReference type="PANTHER" id="PTHR10192">
    <property type="entry name" value="MOLYBDOPTERIN BIOSYNTHESIS PROTEIN"/>
    <property type="match status" value="1"/>
</dbReference>
<evidence type="ECO:0000256" key="5">
    <source>
        <dbReference type="ARBA" id="ARBA00047317"/>
    </source>
</evidence>
<comment type="catalytic activity">
    <reaction evidence="5">
        <text>adenylyl-molybdopterin + molybdate = Mo-molybdopterin + AMP + H(+)</text>
        <dbReference type="Rhea" id="RHEA:35047"/>
        <dbReference type="ChEBI" id="CHEBI:15378"/>
        <dbReference type="ChEBI" id="CHEBI:36264"/>
        <dbReference type="ChEBI" id="CHEBI:62727"/>
        <dbReference type="ChEBI" id="CHEBI:71302"/>
        <dbReference type="ChEBI" id="CHEBI:456215"/>
        <dbReference type="EC" id="2.10.1.1"/>
    </reaction>
</comment>
<comment type="cofactor">
    <cofactor evidence="6">
        <name>Mg(2+)</name>
        <dbReference type="ChEBI" id="CHEBI:18420"/>
    </cofactor>
</comment>
<name>A0ABU9T659_9HYPH</name>
<dbReference type="InterPro" id="IPR036135">
    <property type="entry name" value="MoeA_linker/N_sf"/>
</dbReference>
<dbReference type="EC" id="2.10.1.1" evidence="6"/>
<proteinExistence type="inferred from homology"/>
<dbReference type="PANTHER" id="PTHR10192:SF5">
    <property type="entry name" value="GEPHYRIN"/>
    <property type="match status" value="1"/>
</dbReference>
<dbReference type="Pfam" id="PF00994">
    <property type="entry name" value="MoCF_biosynth"/>
    <property type="match status" value="1"/>
</dbReference>